<dbReference type="EMBL" id="FNJI01000042">
    <property type="protein sequence ID" value="SDP74394.1"/>
    <property type="molecule type" value="Genomic_DNA"/>
</dbReference>
<reference evidence="8 9" key="1">
    <citation type="submission" date="2016-10" db="EMBL/GenBank/DDBJ databases">
        <authorList>
            <person name="de Groot N.N."/>
        </authorList>
    </citation>
    <scope>NUCLEOTIDE SEQUENCE [LARGE SCALE GENOMIC DNA]</scope>
    <source>
        <strain evidence="8 9">DSM 12130</strain>
    </source>
</reference>
<proteinExistence type="predicted"/>
<sequence length="386" mass="42468">QVGSVTRRPYAITVIVLAFILFGGASYVRTGLEVGDLDTGAPELRPDSRYNKDNDYIINHYSTSSDMLVVMVETPTDQCADYETLANSDRLQWQLQNTPGVQSSYSMADFSKNYLSGMSEGSLKWMVVTRDNSFLEYSSVVATREGVVNTVCSFFPIKVYLKDHKADTLKTVVAVVEKFAREVNTDDVRFLLAAGNSGIEAATNIEVERAHKLITLVVYAVVVLVCLLTFRSWRAAVCIVLPLYITSVLCEALMTWLGIGIKVATLPVIAVGVGIGIDYGIYIYNKLKYYLDQGWNIHDAYGEALKTTGRAVGFTGLTLGVGVATWVFSPIKFQADMGILLTFMFVWNMVGALLVLPALARFLVKPEKVVEPETGSGHCRPVNGNF</sequence>
<keyword evidence="3 6" id="KW-0812">Transmembrane</keyword>
<protein>
    <submittedName>
        <fullName evidence="8">MMPL family protein</fullName>
    </submittedName>
</protein>
<evidence type="ECO:0000259" key="7">
    <source>
        <dbReference type="Pfam" id="PF03176"/>
    </source>
</evidence>
<evidence type="ECO:0000256" key="4">
    <source>
        <dbReference type="ARBA" id="ARBA00022989"/>
    </source>
</evidence>
<evidence type="ECO:0000256" key="1">
    <source>
        <dbReference type="ARBA" id="ARBA00004651"/>
    </source>
</evidence>
<dbReference type="InterPro" id="IPR050545">
    <property type="entry name" value="Mycobact_MmpL"/>
</dbReference>
<evidence type="ECO:0000256" key="2">
    <source>
        <dbReference type="ARBA" id="ARBA00022475"/>
    </source>
</evidence>
<organism evidence="8 9">
    <name type="scientific">Desulforhopalus singaporensis</name>
    <dbReference type="NCBI Taxonomy" id="91360"/>
    <lineage>
        <taxon>Bacteria</taxon>
        <taxon>Pseudomonadati</taxon>
        <taxon>Thermodesulfobacteriota</taxon>
        <taxon>Desulfobulbia</taxon>
        <taxon>Desulfobulbales</taxon>
        <taxon>Desulfocapsaceae</taxon>
        <taxon>Desulforhopalus</taxon>
    </lineage>
</organism>
<feature type="non-terminal residue" evidence="8">
    <location>
        <position position="1"/>
    </location>
</feature>
<dbReference type="GO" id="GO:0005886">
    <property type="term" value="C:plasma membrane"/>
    <property type="evidence" value="ECO:0007669"/>
    <property type="project" value="UniProtKB-SubCell"/>
</dbReference>
<dbReference type="InterPro" id="IPR004869">
    <property type="entry name" value="MMPL_dom"/>
</dbReference>
<evidence type="ECO:0000256" key="6">
    <source>
        <dbReference type="SAM" id="Phobius"/>
    </source>
</evidence>
<dbReference type="SUPFAM" id="SSF82866">
    <property type="entry name" value="Multidrug efflux transporter AcrB transmembrane domain"/>
    <property type="match status" value="1"/>
</dbReference>
<feature type="transmembrane region" description="Helical" evidence="6">
    <location>
        <begin position="237"/>
        <end position="259"/>
    </location>
</feature>
<name>A0A1H0V7S1_9BACT</name>
<dbReference type="Pfam" id="PF03176">
    <property type="entry name" value="MMPL"/>
    <property type="match status" value="1"/>
</dbReference>
<feature type="transmembrane region" description="Helical" evidence="6">
    <location>
        <begin position="9"/>
        <end position="28"/>
    </location>
</feature>
<keyword evidence="5 6" id="KW-0472">Membrane</keyword>
<dbReference type="Proteomes" id="UP000199073">
    <property type="component" value="Unassembled WGS sequence"/>
</dbReference>
<keyword evidence="9" id="KW-1185">Reference proteome</keyword>
<feature type="transmembrane region" description="Helical" evidence="6">
    <location>
        <begin position="337"/>
        <end position="359"/>
    </location>
</feature>
<feature type="domain" description="Membrane transport protein MMPL" evidence="7">
    <location>
        <begin position="63"/>
        <end position="363"/>
    </location>
</feature>
<feature type="transmembrane region" description="Helical" evidence="6">
    <location>
        <begin position="311"/>
        <end position="331"/>
    </location>
</feature>
<accession>A0A1H0V7S1</accession>
<evidence type="ECO:0000256" key="3">
    <source>
        <dbReference type="ARBA" id="ARBA00022692"/>
    </source>
</evidence>
<dbReference type="Gene3D" id="1.20.1640.10">
    <property type="entry name" value="Multidrug efflux transporter AcrB transmembrane domain"/>
    <property type="match status" value="1"/>
</dbReference>
<comment type="subcellular location">
    <subcellularLocation>
        <location evidence="1">Cell membrane</location>
        <topology evidence="1">Multi-pass membrane protein</topology>
    </subcellularLocation>
</comment>
<feature type="transmembrane region" description="Helical" evidence="6">
    <location>
        <begin position="213"/>
        <end position="230"/>
    </location>
</feature>
<dbReference type="AlphaFoldDB" id="A0A1H0V7S1"/>
<keyword evidence="4 6" id="KW-1133">Transmembrane helix</keyword>
<evidence type="ECO:0000313" key="8">
    <source>
        <dbReference type="EMBL" id="SDP74394.1"/>
    </source>
</evidence>
<keyword evidence="2" id="KW-1003">Cell membrane</keyword>
<dbReference type="RefSeq" id="WP_176761325.1">
    <property type="nucleotide sequence ID" value="NZ_FNJI01000042.1"/>
</dbReference>
<evidence type="ECO:0000256" key="5">
    <source>
        <dbReference type="ARBA" id="ARBA00023136"/>
    </source>
</evidence>
<evidence type="ECO:0000313" key="9">
    <source>
        <dbReference type="Proteomes" id="UP000199073"/>
    </source>
</evidence>
<dbReference type="PANTHER" id="PTHR33406:SF10">
    <property type="entry name" value="SSD DOMAIN-CONTAINING PROTEIN"/>
    <property type="match status" value="1"/>
</dbReference>
<feature type="transmembrane region" description="Helical" evidence="6">
    <location>
        <begin position="265"/>
        <end position="284"/>
    </location>
</feature>
<dbReference type="PANTHER" id="PTHR33406">
    <property type="entry name" value="MEMBRANE PROTEIN MJ1562-RELATED"/>
    <property type="match status" value="1"/>
</dbReference>
<dbReference type="STRING" id="91360.SAMN05660330_03915"/>
<gene>
    <name evidence="8" type="ORF">SAMN05660330_03915</name>
</gene>